<dbReference type="Proteomes" id="UP000060071">
    <property type="component" value="Chromosome"/>
</dbReference>
<gene>
    <name evidence="1" type="ORF">AUC44_06860</name>
</gene>
<organism evidence="1 2">
    <name type="scientific">Deinococcus actinosclerus</name>
    <dbReference type="NCBI Taxonomy" id="1768108"/>
    <lineage>
        <taxon>Bacteria</taxon>
        <taxon>Thermotogati</taxon>
        <taxon>Deinococcota</taxon>
        <taxon>Deinococci</taxon>
        <taxon>Deinococcales</taxon>
        <taxon>Deinococcaceae</taxon>
        <taxon>Deinococcus</taxon>
    </lineage>
</organism>
<protein>
    <submittedName>
        <fullName evidence="1">Uncharacterized protein</fullName>
    </submittedName>
</protein>
<dbReference type="EMBL" id="CP013910">
    <property type="protein sequence ID" value="ALW88651.1"/>
    <property type="molecule type" value="Genomic_DNA"/>
</dbReference>
<reference evidence="1 2" key="1">
    <citation type="submission" date="2015-12" db="EMBL/GenBank/DDBJ databases">
        <authorList>
            <person name="Kim M.K."/>
            <person name="Srinivasan S."/>
            <person name="Lee J.-J."/>
            <person name="Kim K."/>
        </authorList>
    </citation>
    <scope>NUCLEOTIDE SEQUENCE [LARGE SCALE GENOMIC DNA]</scope>
    <source>
        <strain evidence="1 2">BM2</strain>
    </source>
</reference>
<accession>A0ABN4K5Q7</accession>
<evidence type="ECO:0000313" key="1">
    <source>
        <dbReference type="EMBL" id="ALW88651.1"/>
    </source>
</evidence>
<evidence type="ECO:0000313" key="2">
    <source>
        <dbReference type="Proteomes" id="UP000060071"/>
    </source>
</evidence>
<name>A0ABN4K5Q7_9DEIO</name>
<sequence length="432" mass="45528">MDVTLHLNVLGDEAFTSADVTEWWLHHILCLAGAAPHEQFLRLGGSRHLRLSMQVAPGAGDRPAPLLHVRADLSEGRPVAVTATRHLRLAPGQRQTLDLHLPADPQPYARLTVTSGLMTGSPAPPAALRAQAVTLGWAPPDAPPTARVIAGGYELRTPSGTLYHDGQRVCALHAAADRAYRSRGGPAGPLGLPAGSALIPERWHVPFRAHDLLHRPGGTALLPRHVWAAWSSARARLGAPTGDTAPLAARGLTLTPCQRGTLVTDEETRARVPTRTVHVRAARLARALGRHLRAQLPPGGQVRVCPPAPGSPLRYAVVFTGPAGPPVTLEVPLVLRLTPAPDTRRPVRLSARQAGVIDLPTGLPAAQARTILRVLEAALGRPATLLRLPEGSGLVGARVTLDGALHLDVLHRQAAGACGRQSTGLSADPDVT</sequence>
<proteinExistence type="predicted"/>
<keyword evidence="2" id="KW-1185">Reference proteome</keyword>